<evidence type="ECO:0000256" key="2">
    <source>
        <dbReference type="SAM" id="SignalP"/>
    </source>
</evidence>
<organism evidence="3">
    <name type="scientific">Chlamydomonas leiostraca</name>
    <dbReference type="NCBI Taxonomy" id="1034604"/>
    <lineage>
        <taxon>Eukaryota</taxon>
        <taxon>Viridiplantae</taxon>
        <taxon>Chlorophyta</taxon>
        <taxon>core chlorophytes</taxon>
        <taxon>Chlorophyceae</taxon>
        <taxon>CS clade</taxon>
        <taxon>Chlamydomonadales</taxon>
        <taxon>Chlamydomonadaceae</taxon>
        <taxon>Chlamydomonas</taxon>
    </lineage>
</organism>
<proteinExistence type="predicted"/>
<accession>A0A7S0X1C2</accession>
<feature type="compositionally biased region" description="Pro residues" evidence="1">
    <location>
        <begin position="49"/>
        <end position="62"/>
    </location>
</feature>
<feature type="signal peptide" evidence="2">
    <location>
        <begin position="1"/>
        <end position="23"/>
    </location>
</feature>
<protein>
    <submittedName>
        <fullName evidence="3">Uncharacterized protein</fullName>
    </submittedName>
</protein>
<feature type="region of interest" description="Disordered" evidence="1">
    <location>
        <begin position="48"/>
        <end position="67"/>
    </location>
</feature>
<reference evidence="3" key="1">
    <citation type="submission" date="2021-01" db="EMBL/GenBank/DDBJ databases">
        <authorList>
            <person name="Corre E."/>
            <person name="Pelletier E."/>
            <person name="Niang G."/>
            <person name="Scheremetjew M."/>
            <person name="Finn R."/>
            <person name="Kale V."/>
            <person name="Holt S."/>
            <person name="Cochrane G."/>
            <person name="Meng A."/>
            <person name="Brown T."/>
            <person name="Cohen L."/>
        </authorList>
    </citation>
    <scope>NUCLEOTIDE SEQUENCE</scope>
    <source>
        <strain evidence="3">SAG 11-49</strain>
    </source>
</reference>
<name>A0A7S0X1C2_9CHLO</name>
<evidence type="ECO:0000313" key="3">
    <source>
        <dbReference type="EMBL" id="CAD8696043.1"/>
    </source>
</evidence>
<feature type="chain" id="PRO_5030894622" evidence="2">
    <location>
        <begin position="24"/>
        <end position="161"/>
    </location>
</feature>
<dbReference type="EMBL" id="HBFB01035947">
    <property type="protein sequence ID" value="CAD8696043.1"/>
    <property type="molecule type" value="Transcribed_RNA"/>
</dbReference>
<gene>
    <name evidence="3" type="ORF">CLEI1391_LOCUS20230</name>
</gene>
<evidence type="ECO:0000256" key="1">
    <source>
        <dbReference type="SAM" id="MobiDB-lite"/>
    </source>
</evidence>
<sequence>MPAAAACPAHLHAPVLLVAAARAAHLPAALPAYAGRYAPRAAPASDAPLLPPPPWEEPPTPSPSSRDERTWWCAAGLCASRAASECAVTVRWMLDSTALSQSCDVVLPDTMCPDSAAVAVLGCGCCGRTWCVPCCCLWLAGAEGFLRALRLPSALGEQRGA</sequence>
<keyword evidence="2" id="KW-0732">Signal</keyword>
<dbReference type="AlphaFoldDB" id="A0A7S0X1C2"/>